<protein>
    <submittedName>
        <fullName evidence="2">Uncharacterized protein</fullName>
    </submittedName>
</protein>
<feature type="region of interest" description="Disordered" evidence="1">
    <location>
        <begin position="1"/>
        <end position="34"/>
    </location>
</feature>
<proteinExistence type="predicted"/>
<feature type="region of interest" description="Disordered" evidence="1">
    <location>
        <begin position="75"/>
        <end position="116"/>
    </location>
</feature>
<dbReference type="EMBL" id="VSSQ01113237">
    <property type="protein sequence ID" value="MPN49733.1"/>
    <property type="molecule type" value="Genomic_DNA"/>
</dbReference>
<name>A0A645IR20_9ZZZZ</name>
<feature type="compositionally biased region" description="Basic and acidic residues" evidence="1">
    <location>
        <begin position="1"/>
        <end position="15"/>
    </location>
</feature>
<gene>
    <name evidence="2" type="ORF">SDC9_197355</name>
</gene>
<sequence>MRDEDRRAVPDRLGEGRGGPISTEEQRGDHHQVVPGQIGVHLDEVNGVATLEQRRMPPGHGLERVPLHRSDRRLERPGVLPVPDDRGARVDLGTTDVTQLRKQPSGPHDVRPHGGLPAGMRNHPGVEHLRPPGGLPPLELADGVRAVSHQIQAPQRELPGALRRVAGPPLHGSGCLLHLDERSTVPQ</sequence>
<evidence type="ECO:0000256" key="1">
    <source>
        <dbReference type="SAM" id="MobiDB-lite"/>
    </source>
</evidence>
<accession>A0A645IR20</accession>
<organism evidence="2">
    <name type="scientific">bioreactor metagenome</name>
    <dbReference type="NCBI Taxonomy" id="1076179"/>
    <lineage>
        <taxon>unclassified sequences</taxon>
        <taxon>metagenomes</taxon>
        <taxon>ecological metagenomes</taxon>
    </lineage>
</organism>
<reference evidence="2" key="1">
    <citation type="submission" date="2019-08" db="EMBL/GenBank/DDBJ databases">
        <authorList>
            <person name="Kucharzyk K."/>
            <person name="Murdoch R.W."/>
            <person name="Higgins S."/>
            <person name="Loffler F."/>
        </authorList>
    </citation>
    <scope>NUCLEOTIDE SEQUENCE</scope>
</reference>
<dbReference type="AlphaFoldDB" id="A0A645IR20"/>
<comment type="caution">
    <text evidence="2">The sequence shown here is derived from an EMBL/GenBank/DDBJ whole genome shotgun (WGS) entry which is preliminary data.</text>
</comment>
<evidence type="ECO:0000313" key="2">
    <source>
        <dbReference type="EMBL" id="MPN49733.1"/>
    </source>
</evidence>